<reference evidence="2" key="1">
    <citation type="journal article" date="2019" name="Int. J. Syst. Evol. Microbiol.">
        <title>The Global Catalogue of Microorganisms (GCM) 10K type strain sequencing project: providing services to taxonomists for standard genome sequencing and annotation.</title>
        <authorList>
            <consortium name="The Broad Institute Genomics Platform"/>
            <consortium name="The Broad Institute Genome Sequencing Center for Infectious Disease"/>
            <person name="Wu L."/>
            <person name="Ma J."/>
        </authorList>
    </citation>
    <scope>NUCLEOTIDE SEQUENCE [LARGE SCALE GENOMIC DNA]</scope>
    <source>
        <strain evidence="2">CGMCC 4.7427</strain>
    </source>
</reference>
<dbReference type="Proteomes" id="UP001595878">
    <property type="component" value="Unassembled WGS sequence"/>
</dbReference>
<accession>A0ABV9L7P5</accession>
<sequence length="79" mass="7901">NGVPVDPADVTITPNTDGPLTVNADGTVTVAANTAPGTYTVDYTVCEDGTAPPNSNCDTATATVVVSAPDPIDAMDDSY</sequence>
<comment type="caution">
    <text evidence="1">The sequence shown here is derived from an EMBL/GenBank/DDBJ whole genome shotgun (WGS) entry which is preliminary data.</text>
</comment>
<organism evidence="1 2">
    <name type="scientific">Dokdonia genika</name>
    <dbReference type="NCBI Taxonomy" id="308113"/>
    <lineage>
        <taxon>Bacteria</taxon>
        <taxon>Pseudomonadati</taxon>
        <taxon>Bacteroidota</taxon>
        <taxon>Flavobacteriia</taxon>
        <taxon>Flavobacteriales</taxon>
        <taxon>Flavobacteriaceae</taxon>
        <taxon>Dokdonia</taxon>
    </lineage>
</organism>
<dbReference type="EMBL" id="JBHSHB010000011">
    <property type="protein sequence ID" value="MFC4690146.1"/>
    <property type="molecule type" value="Genomic_DNA"/>
</dbReference>
<evidence type="ECO:0000313" key="1">
    <source>
        <dbReference type="EMBL" id="MFC4690146.1"/>
    </source>
</evidence>
<protein>
    <submittedName>
        <fullName evidence="1">Uncharacterized protein</fullName>
    </submittedName>
</protein>
<evidence type="ECO:0000313" key="2">
    <source>
        <dbReference type="Proteomes" id="UP001595878"/>
    </source>
</evidence>
<proteinExistence type="predicted"/>
<keyword evidence="2" id="KW-1185">Reference proteome</keyword>
<gene>
    <name evidence="1" type="ORF">ACFO5T_06870</name>
</gene>
<feature type="non-terminal residue" evidence="1">
    <location>
        <position position="1"/>
    </location>
</feature>
<name>A0ABV9L7P5_9FLAO</name>
<feature type="non-terminal residue" evidence="1">
    <location>
        <position position="79"/>
    </location>
</feature>